<dbReference type="InterPro" id="IPR015943">
    <property type="entry name" value="WD40/YVTN_repeat-like_dom_sf"/>
</dbReference>
<dbReference type="InterPro" id="IPR036890">
    <property type="entry name" value="HATPase_C_sf"/>
</dbReference>
<dbReference type="InterPro" id="IPR020449">
    <property type="entry name" value="Tscrpt_reg_AraC-type_HTH"/>
</dbReference>
<keyword evidence="1" id="KW-0805">Transcription regulation</keyword>
<evidence type="ECO:0000256" key="1">
    <source>
        <dbReference type="ARBA" id="ARBA00023015"/>
    </source>
</evidence>
<evidence type="ECO:0000313" key="8">
    <source>
        <dbReference type="Proteomes" id="UP001589645"/>
    </source>
</evidence>
<keyword evidence="8" id="KW-1185">Reference proteome</keyword>
<comment type="caution">
    <text evidence="7">The sequence shown here is derived from an EMBL/GenBank/DDBJ whole genome shotgun (WGS) entry which is preliminary data.</text>
</comment>
<keyword evidence="5" id="KW-0812">Transmembrane</keyword>
<keyword evidence="4" id="KW-0175">Coiled coil</keyword>
<dbReference type="Gene3D" id="1.10.10.60">
    <property type="entry name" value="Homeodomain-like"/>
    <property type="match status" value="1"/>
</dbReference>
<feature type="coiled-coil region" evidence="4">
    <location>
        <begin position="782"/>
        <end position="809"/>
    </location>
</feature>
<feature type="transmembrane region" description="Helical" evidence="5">
    <location>
        <begin position="690"/>
        <end position="713"/>
    </location>
</feature>
<keyword evidence="5" id="KW-0472">Membrane</keyword>
<dbReference type="Gene3D" id="2.60.40.10">
    <property type="entry name" value="Immunoglobulins"/>
    <property type="match status" value="1"/>
</dbReference>
<accession>A0ABV5HKU7</accession>
<dbReference type="RefSeq" id="WP_390190956.1">
    <property type="nucleotide sequence ID" value="NZ_JBHMEP010000001.1"/>
</dbReference>
<dbReference type="Pfam" id="PF12833">
    <property type="entry name" value="HTH_18"/>
    <property type="match status" value="1"/>
</dbReference>
<evidence type="ECO:0000256" key="3">
    <source>
        <dbReference type="ARBA" id="ARBA00023163"/>
    </source>
</evidence>
<keyword evidence="5" id="KW-1133">Transmembrane helix</keyword>
<protein>
    <submittedName>
        <fullName evidence="7">Helix-turn-helix domain-containing protein</fullName>
    </submittedName>
</protein>
<dbReference type="InterPro" id="IPR011110">
    <property type="entry name" value="Reg_prop"/>
</dbReference>
<evidence type="ECO:0000256" key="2">
    <source>
        <dbReference type="ARBA" id="ARBA00023125"/>
    </source>
</evidence>
<sequence>MVANQLFLGPSGGIWLHDAKYRIKVFDGVGVLPENGSVFDVATAHLTYQNHAFWTFVGNEVYRLLPGRERQPEFNLTPGSEITQIGASQGYLWLTDQSQFYAYYIETQVLDVYPLSRIYQYNQALNVVINDAQHIDGEWVLATNAGVYISRSNGFRYVSASNKRPVSQLFFSKTRRELLVGSDDGALVIDVDSGSDEPVERIGHGQVTAMIESDGAYWIGSDKGLYLYSVFTGQTDYLKGDTHQGHQLRGEHIYALLNDRQGGIWVSTEFGVQYHSLFGDQFKRYAQPVFDEAQHQLTPEMISLAQTKGHYWFLSDSGLHQLKHSGQQAKTFYSGKVFDYAEDEQWVWLATSQGVKVVDADSGVLNTQRNLPSLLRDKSTHLIEITSTGDVLGVTQSVLWRYQLETGALKQWHLSQLNPQSLQAGRWQLFAAQDGTVVLSGDSAISVIRGETVHTIKGSQKIGRISQWVNISEHQLWAVGHYGIYQLDTQQLSLSDVMMPAEGVMPQCVVRNQDGLWLSSSFGLSRYDMSGQLLAHYSAPFGVIHNEFLPSACVNAVDDQRDILFATQTGVMRVSTYPLVMQSVPQPKLIISQMTINQNQDYFGGLIDSPIRLRLGDSVSLRVGGLPQLNSANLEYRLTDQQAWQPLNSNLLTLSHLTPANYQLSVRYLLPNGVVSDEVSVSLFVVEPWYFKRVVIIGAVTLGLALLAVGFYWRSRVAAANHRRMQAEVARKTQHLMHKDRELLAQNQQLKKQLQVRKVLLSELLARMKLRLSKQVWRATSSDDIEHIIKRMTLELELLENTRSDVQGEKAAFDLVTIVKTALSVWHEEIQRHAIAITLEHSENEPVWIMLKAFTLDQVLSGLINNLLRRCYQKQSVTVKIEQDIEAQCVRLSFYDQGRGIDELDSTPTDWEVLREQVLVSGGSLKIYSSDERNIIELSWGLATIFDEIDVADDVNSNFDVAIEQDSPWLEQAQYLIAQHYSDPEFTTVMAAKLLYVSERSLQRRSKQLSGRTFKDVLNETRLNHACQLLLDGERVSEVAFACGYNDPSYFSQRFKALFGVSPSQFVENQEVL</sequence>
<keyword evidence="3" id="KW-0804">Transcription</keyword>
<dbReference type="Proteomes" id="UP001589645">
    <property type="component" value="Unassembled WGS sequence"/>
</dbReference>
<dbReference type="SUPFAM" id="SSF63829">
    <property type="entry name" value="Calcium-dependent phosphotriesterase"/>
    <property type="match status" value="2"/>
</dbReference>
<dbReference type="SUPFAM" id="SSF55874">
    <property type="entry name" value="ATPase domain of HSP90 chaperone/DNA topoisomerase II/histidine kinase"/>
    <property type="match status" value="1"/>
</dbReference>
<dbReference type="InterPro" id="IPR013783">
    <property type="entry name" value="Ig-like_fold"/>
</dbReference>
<dbReference type="Gene3D" id="3.30.565.10">
    <property type="entry name" value="Histidine kinase-like ATPase, C-terminal domain"/>
    <property type="match status" value="1"/>
</dbReference>
<dbReference type="PANTHER" id="PTHR43280">
    <property type="entry name" value="ARAC-FAMILY TRANSCRIPTIONAL REGULATOR"/>
    <property type="match status" value="1"/>
</dbReference>
<name>A0ABV5HKU7_9VIBR</name>
<dbReference type="InterPro" id="IPR018060">
    <property type="entry name" value="HTH_AraC"/>
</dbReference>
<dbReference type="PRINTS" id="PR00032">
    <property type="entry name" value="HTHARAC"/>
</dbReference>
<dbReference type="PROSITE" id="PS00041">
    <property type="entry name" value="HTH_ARAC_FAMILY_1"/>
    <property type="match status" value="1"/>
</dbReference>
<evidence type="ECO:0000256" key="4">
    <source>
        <dbReference type="SAM" id="Coils"/>
    </source>
</evidence>
<dbReference type="SUPFAM" id="SSF46689">
    <property type="entry name" value="Homeodomain-like"/>
    <property type="match status" value="1"/>
</dbReference>
<evidence type="ECO:0000259" key="6">
    <source>
        <dbReference type="PROSITE" id="PS01124"/>
    </source>
</evidence>
<feature type="domain" description="HTH araC/xylS-type" evidence="6">
    <location>
        <begin position="971"/>
        <end position="1069"/>
    </location>
</feature>
<dbReference type="InterPro" id="IPR009057">
    <property type="entry name" value="Homeodomain-like_sf"/>
</dbReference>
<dbReference type="InterPro" id="IPR018062">
    <property type="entry name" value="HTH_AraC-typ_CS"/>
</dbReference>
<organism evidence="7 8">
    <name type="scientific">Vibrio olivae</name>
    <dbReference type="NCBI Taxonomy" id="1243002"/>
    <lineage>
        <taxon>Bacteria</taxon>
        <taxon>Pseudomonadati</taxon>
        <taxon>Pseudomonadota</taxon>
        <taxon>Gammaproteobacteria</taxon>
        <taxon>Vibrionales</taxon>
        <taxon>Vibrionaceae</taxon>
        <taxon>Vibrio</taxon>
    </lineage>
</organism>
<evidence type="ECO:0000313" key="7">
    <source>
        <dbReference type="EMBL" id="MFB9134857.1"/>
    </source>
</evidence>
<dbReference type="PANTHER" id="PTHR43280:SF28">
    <property type="entry name" value="HTH-TYPE TRANSCRIPTIONAL ACTIVATOR RHAS"/>
    <property type="match status" value="1"/>
</dbReference>
<dbReference type="EMBL" id="JBHMEP010000001">
    <property type="protein sequence ID" value="MFB9134857.1"/>
    <property type="molecule type" value="Genomic_DNA"/>
</dbReference>
<gene>
    <name evidence="7" type="ORF">ACFFUV_07670</name>
</gene>
<keyword evidence="2" id="KW-0238">DNA-binding</keyword>
<dbReference type="SMART" id="SM00342">
    <property type="entry name" value="HTH_ARAC"/>
    <property type="match status" value="1"/>
</dbReference>
<dbReference type="PROSITE" id="PS01124">
    <property type="entry name" value="HTH_ARAC_FAMILY_2"/>
    <property type="match status" value="1"/>
</dbReference>
<dbReference type="Gene3D" id="2.130.10.10">
    <property type="entry name" value="YVTN repeat-like/Quinoprotein amine dehydrogenase"/>
    <property type="match status" value="2"/>
</dbReference>
<dbReference type="Pfam" id="PF07494">
    <property type="entry name" value="Reg_prop"/>
    <property type="match status" value="1"/>
</dbReference>
<reference evidence="7 8" key="1">
    <citation type="submission" date="2024-09" db="EMBL/GenBank/DDBJ databases">
        <authorList>
            <person name="Sun Q."/>
            <person name="Mori K."/>
        </authorList>
    </citation>
    <scope>NUCLEOTIDE SEQUENCE [LARGE SCALE GENOMIC DNA]</scope>
    <source>
        <strain evidence="7 8">CECT 8064</strain>
    </source>
</reference>
<evidence type="ECO:0000256" key="5">
    <source>
        <dbReference type="SAM" id="Phobius"/>
    </source>
</evidence>
<proteinExistence type="predicted"/>